<feature type="region of interest" description="Disordered" evidence="2">
    <location>
        <begin position="553"/>
        <end position="573"/>
    </location>
</feature>
<feature type="coiled-coil region" evidence="1">
    <location>
        <begin position="580"/>
        <end position="607"/>
    </location>
</feature>
<keyword evidence="1" id="KW-0175">Coiled coil</keyword>
<proteinExistence type="predicted"/>
<protein>
    <submittedName>
        <fullName evidence="3">Uncharacterized protein</fullName>
    </submittedName>
</protein>
<keyword evidence="4" id="KW-1185">Reference proteome</keyword>
<organism evidence="3 4">
    <name type="scientific">Botryobasidium botryosum (strain FD-172 SS1)</name>
    <dbReference type="NCBI Taxonomy" id="930990"/>
    <lineage>
        <taxon>Eukaryota</taxon>
        <taxon>Fungi</taxon>
        <taxon>Dikarya</taxon>
        <taxon>Basidiomycota</taxon>
        <taxon>Agaricomycotina</taxon>
        <taxon>Agaricomycetes</taxon>
        <taxon>Cantharellales</taxon>
        <taxon>Botryobasidiaceae</taxon>
        <taxon>Botryobasidium</taxon>
    </lineage>
</organism>
<dbReference type="EMBL" id="KL198124">
    <property type="protein sequence ID" value="KDQ06764.1"/>
    <property type="molecule type" value="Genomic_DNA"/>
</dbReference>
<dbReference type="OrthoDB" id="3239511at2759"/>
<evidence type="ECO:0000256" key="2">
    <source>
        <dbReference type="SAM" id="MobiDB-lite"/>
    </source>
</evidence>
<dbReference type="InParanoid" id="A0A067LUH3"/>
<reference evidence="4" key="1">
    <citation type="journal article" date="2014" name="Proc. Natl. Acad. Sci. U.S.A.">
        <title>Extensive sampling of basidiomycete genomes demonstrates inadequacy of the white-rot/brown-rot paradigm for wood decay fungi.</title>
        <authorList>
            <person name="Riley R."/>
            <person name="Salamov A.A."/>
            <person name="Brown D.W."/>
            <person name="Nagy L.G."/>
            <person name="Floudas D."/>
            <person name="Held B.W."/>
            <person name="Levasseur A."/>
            <person name="Lombard V."/>
            <person name="Morin E."/>
            <person name="Otillar R."/>
            <person name="Lindquist E.A."/>
            <person name="Sun H."/>
            <person name="LaButti K.M."/>
            <person name="Schmutz J."/>
            <person name="Jabbour D."/>
            <person name="Luo H."/>
            <person name="Baker S.E."/>
            <person name="Pisabarro A.G."/>
            <person name="Walton J.D."/>
            <person name="Blanchette R.A."/>
            <person name="Henrissat B."/>
            <person name="Martin F."/>
            <person name="Cullen D."/>
            <person name="Hibbett D.S."/>
            <person name="Grigoriev I.V."/>
        </authorList>
    </citation>
    <scope>NUCLEOTIDE SEQUENCE [LARGE SCALE GENOMIC DNA]</scope>
    <source>
        <strain evidence="4">FD-172 SS1</strain>
    </source>
</reference>
<gene>
    <name evidence="3" type="ORF">BOTBODRAFT_49205</name>
</gene>
<sequence length="779" mass="88972">MSSDNHGQESINMMAVDDASLALPDGIPDLAEGEVWVVYHPYAHQENRIIRPDELSQESQSLASFMQNAGPLASTPWFPFHTYLDFKQAEYFIQNNRSDPEINGQLKLMQGLPDFTLKNAAELHKILQKDMSYESISKFHEKKISVLYKKSEMREYTVYFKRLLDVVLELVEDDDLAPWLSWHPERRYMQRLDGTSYMRIYDEPWTCEDFWTIQSNIGEDGVVIYLILYADQAKIVNFGGRKCWGVYLWLGNLPRTIRNSHGRVKGHESLKVAHSFGVPFKWCNTSLKGYPTIAALSGDYEELVRIIGILGHQSRCPCPICLVARSQQAQFSVSWPERTTEGTNQLMEEALSAPTKGECEEILKQQSLRLIPENGFVLSKNPHFPIYKAISGDPLHWIKLGVWGKHAFEWIKEYYGKEQLGILDKRYQEITPFPGVRGFPDGVSTLEYITGEDHGTILTYMPSCLIGLVPKYDALFPPLLRELACVQLLATLPVQTDVFLEKLEFHLRKLFSCATNVQKKIKTISFSFPKMHLLPHFLSLLREKGNNIHTGIGEAKHPQSKKDFHRSNHHSDAEKQMIRMSQERTIMLNIQARVEKAENQKEFTKAHSLNGQNSHIRLGSKKGRMYVKDYADERAGNPHFTNFTAKLVKFLTQNVDDLGGSVNRQEVAVCSMPQKYVTLCMSVTSGGEEESGMTVHAIFALTFRGKQHGIILAQTFKCKGRNKYSGDIELVKGDVDFYLAETIIRPCHILHPLYKRQGPSLSIVIDSADHDMFFRLENI</sequence>
<dbReference type="AlphaFoldDB" id="A0A067LUH3"/>
<dbReference type="HOGENOM" id="CLU_009122_2_0_1"/>
<name>A0A067LUH3_BOTB1</name>
<dbReference type="Pfam" id="PF18759">
    <property type="entry name" value="Plavaka"/>
    <property type="match status" value="2"/>
</dbReference>
<dbReference type="InterPro" id="IPR041078">
    <property type="entry name" value="Plavaka"/>
</dbReference>
<evidence type="ECO:0000313" key="4">
    <source>
        <dbReference type="Proteomes" id="UP000027195"/>
    </source>
</evidence>
<evidence type="ECO:0000256" key="1">
    <source>
        <dbReference type="SAM" id="Coils"/>
    </source>
</evidence>
<dbReference type="STRING" id="930990.A0A067LUH3"/>
<evidence type="ECO:0000313" key="3">
    <source>
        <dbReference type="EMBL" id="KDQ06764.1"/>
    </source>
</evidence>
<accession>A0A067LUH3</accession>
<feature type="compositionally biased region" description="Basic and acidic residues" evidence="2">
    <location>
        <begin position="554"/>
        <end position="573"/>
    </location>
</feature>
<dbReference type="Proteomes" id="UP000027195">
    <property type="component" value="Unassembled WGS sequence"/>
</dbReference>